<dbReference type="EMBL" id="SPQC01000014">
    <property type="protein sequence ID" value="TFU22727.1"/>
    <property type="molecule type" value="Genomic_DNA"/>
</dbReference>
<dbReference type="Proteomes" id="UP000297951">
    <property type="component" value="Unassembled WGS sequence"/>
</dbReference>
<proteinExistence type="predicted"/>
<gene>
    <name evidence="1" type="ORF">E4U03_05135</name>
</gene>
<dbReference type="AlphaFoldDB" id="A0A4Y9F480"/>
<name>A0A4Y9F480_9MICC</name>
<evidence type="ECO:0000313" key="1">
    <source>
        <dbReference type="EMBL" id="TFU22727.1"/>
    </source>
</evidence>
<organism evidence="1 2">
    <name type="scientific">Rothia nasimurium</name>
    <dbReference type="NCBI Taxonomy" id="85336"/>
    <lineage>
        <taxon>Bacteria</taxon>
        <taxon>Bacillati</taxon>
        <taxon>Actinomycetota</taxon>
        <taxon>Actinomycetes</taxon>
        <taxon>Micrococcales</taxon>
        <taxon>Micrococcaceae</taxon>
        <taxon>Rothia</taxon>
    </lineage>
</organism>
<dbReference type="RefSeq" id="WP_135012123.1">
    <property type="nucleotide sequence ID" value="NZ_JADGLK010000014.1"/>
</dbReference>
<accession>A0A4Y9F480</accession>
<reference evidence="1 2" key="1">
    <citation type="submission" date="2019-03" db="EMBL/GenBank/DDBJ databases">
        <title>Diversity of the mouse oral microbiome.</title>
        <authorList>
            <person name="Joseph S."/>
            <person name="Aduse-Opoku J."/>
            <person name="Curtis M."/>
            <person name="Wade W."/>
            <person name="Hashim A."/>
        </authorList>
    </citation>
    <scope>NUCLEOTIDE SEQUENCE [LARGE SCALE GENOMIC DNA]</scope>
    <source>
        <strain evidence="2">irhom_31</strain>
    </source>
</reference>
<evidence type="ECO:0000313" key="2">
    <source>
        <dbReference type="Proteomes" id="UP000297951"/>
    </source>
</evidence>
<sequence length="68" mass="7954">MANTKVDFYHSKNVRVVGLANKLWDYSSDTADLIDHVRKLPPEQFVEFMLEMGLYELLRGEKVEELSH</sequence>
<protein>
    <submittedName>
        <fullName evidence="1">Uncharacterized protein</fullName>
    </submittedName>
</protein>
<comment type="caution">
    <text evidence="1">The sequence shown here is derived from an EMBL/GenBank/DDBJ whole genome shotgun (WGS) entry which is preliminary data.</text>
</comment>